<dbReference type="Proteomes" id="UP000722485">
    <property type="component" value="Unassembled WGS sequence"/>
</dbReference>
<protein>
    <submittedName>
        <fullName evidence="2">Uncharacterized protein</fullName>
    </submittedName>
</protein>
<dbReference type="AlphaFoldDB" id="A0A9P5HE34"/>
<dbReference type="OrthoDB" id="5096896at2759"/>
<evidence type="ECO:0000256" key="1">
    <source>
        <dbReference type="SAM" id="MobiDB-lite"/>
    </source>
</evidence>
<feature type="compositionally biased region" description="Low complexity" evidence="1">
    <location>
        <begin position="8"/>
        <end position="19"/>
    </location>
</feature>
<feature type="region of interest" description="Disordered" evidence="1">
    <location>
        <begin position="1"/>
        <end position="93"/>
    </location>
</feature>
<dbReference type="EMBL" id="JAANBB010000060">
    <property type="protein sequence ID" value="KAF7552437.1"/>
    <property type="molecule type" value="Genomic_DNA"/>
</dbReference>
<sequence length="484" mass="53335">MVSKKAKAGASGTAPTTAPKTRRAPRRATALKRRDSLADDSPPLAAKRAKRASTRKLKLNLESHQAAPEGPDAEGAMAIDHEGAALQGGQSPRHKANITGDLEVNSADLVSNPEDTTEIDLVNNHKDSAEIDIASNSKDAAKVGLVGNHEDGSEIDMVSNREDAALQGGQSPCYEEGMAKESVPADYQEQPEKSLFVEHFPSGCLSIKWPFPRPEKGDSSHFTTAEYDRLEEATDHTEGSSQGEVLNLLKALGNNLDKYVNSSYPHHPQIVVQSLTWNILINDLFSPDCTEKWCGEAWMSFATMLAHFRGRLKDPSSDYASWYHCWRSESARMAYALNGKSSNPERIKKILTEQLGQIATMSAEAGELLDCMARTATDMELMIQTSPLCFKLGMHHPSTLERSGFPYFKHWQIMMPLFDETNRSQGAPVDIIASPWLRVYGKSTSSSARPAISMYHKFDLYYHSRPMMVHTEENFKSGDGGSDG</sequence>
<feature type="compositionally biased region" description="Basic residues" evidence="1">
    <location>
        <begin position="47"/>
        <end position="58"/>
    </location>
</feature>
<name>A0A9P5HE34_9HYPO</name>
<evidence type="ECO:0000313" key="3">
    <source>
        <dbReference type="Proteomes" id="UP000722485"/>
    </source>
</evidence>
<feature type="compositionally biased region" description="Basic residues" evidence="1">
    <location>
        <begin position="20"/>
        <end position="31"/>
    </location>
</feature>
<proteinExistence type="predicted"/>
<keyword evidence="3" id="KW-1185">Reference proteome</keyword>
<reference evidence="2" key="1">
    <citation type="submission" date="2020-03" db="EMBL/GenBank/DDBJ databases">
        <title>Draft Genome Sequence of Cylindrodendrum hubeiense.</title>
        <authorList>
            <person name="Buettner E."/>
            <person name="Kellner H."/>
        </authorList>
    </citation>
    <scope>NUCLEOTIDE SEQUENCE</scope>
    <source>
        <strain evidence="2">IHI 201604</strain>
    </source>
</reference>
<comment type="caution">
    <text evidence="2">The sequence shown here is derived from an EMBL/GenBank/DDBJ whole genome shotgun (WGS) entry which is preliminary data.</text>
</comment>
<organism evidence="2 3">
    <name type="scientific">Cylindrodendrum hubeiense</name>
    <dbReference type="NCBI Taxonomy" id="595255"/>
    <lineage>
        <taxon>Eukaryota</taxon>
        <taxon>Fungi</taxon>
        <taxon>Dikarya</taxon>
        <taxon>Ascomycota</taxon>
        <taxon>Pezizomycotina</taxon>
        <taxon>Sordariomycetes</taxon>
        <taxon>Hypocreomycetidae</taxon>
        <taxon>Hypocreales</taxon>
        <taxon>Nectriaceae</taxon>
        <taxon>Cylindrodendrum</taxon>
    </lineage>
</organism>
<gene>
    <name evidence="2" type="ORF">G7Z17_g4308</name>
</gene>
<evidence type="ECO:0000313" key="2">
    <source>
        <dbReference type="EMBL" id="KAF7552437.1"/>
    </source>
</evidence>
<accession>A0A9P5HE34</accession>